<proteinExistence type="inferred from homology"/>
<evidence type="ECO:0000256" key="4">
    <source>
        <dbReference type="ARBA" id="ARBA00022980"/>
    </source>
</evidence>
<keyword evidence="3 7" id="KW-0694">RNA-binding</keyword>
<dbReference type="InterPro" id="IPR036791">
    <property type="entry name" value="Ribosomal_bL9_C_sf"/>
</dbReference>
<dbReference type="InterPro" id="IPR000244">
    <property type="entry name" value="Ribosomal_bL9"/>
</dbReference>
<name>A0ABS4JVE1_9FIRM</name>
<dbReference type="InterPro" id="IPR020069">
    <property type="entry name" value="Ribosomal_bL9_C"/>
</dbReference>
<comment type="caution">
    <text evidence="9">The sequence shown here is derived from an EMBL/GenBank/DDBJ whole genome shotgun (WGS) entry which is preliminary data.</text>
</comment>
<dbReference type="Proteomes" id="UP001519289">
    <property type="component" value="Unassembled WGS sequence"/>
</dbReference>
<dbReference type="EMBL" id="JAGGLG010000029">
    <property type="protein sequence ID" value="MBP2019479.1"/>
    <property type="molecule type" value="Genomic_DNA"/>
</dbReference>
<evidence type="ECO:0000313" key="9">
    <source>
        <dbReference type="EMBL" id="MBP2019479.1"/>
    </source>
</evidence>
<evidence type="ECO:0000256" key="6">
    <source>
        <dbReference type="ARBA" id="ARBA00035292"/>
    </source>
</evidence>
<keyword evidence="2 7" id="KW-0699">rRNA-binding</keyword>
<dbReference type="Gene3D" id="3.40.5.10">
    <property type="entry name" value="Ribosomal protein L9, N-terminal domain"/>
    <property type="match status" value="1"/>
</dbReference>
<protein>
    <recommendedName>
        <fullName evidence="6 7">Large ribosomal subunit protein bL9</fullName>
    </recommendedName>
</protein>
<keyword evidence="10" id="KW-1185">Reference proteome</keyword>
<dbReference type="InterPro" id="IPR020594">
    <property type="entry name" value="Ribosomal_bL9_bac/chp"/>
</dbReference>
<dbReference type="InterPro" id="IPR020070">
    <property type="entry name" value="Ribosomal_bL9_N"/>
</dbReference>
<organism evidence="9 10">
    <name type="scientific">Symbiobacterium terraclitae</name>
    <dbReference type="NCBI Taxonomy" id="557451"/>
    <lineage>
        <taxon>Bacteria</taxon>
        <taxon>Bacillati</taxon>
        <taxon>Bacillota</taxon>
        <taxon>Clostridia</taxon>
        <taxon>Eubacteriales</taxon>
        <taxon>Symbiobacteriaceae</taxon>
        <taxon>Symbiobacterium</taxon>
    </lineage>
</organism>
<dbReference type="PROSITE" id="PS00651">
    <property type="entry name" value="RIBOSOMAL_L9"/>
    <property type="match status" value="1"/>
</dbReference>
<dbReference type="SUPFAM" id="SSF55658">
    <property type="entry name" value="L9 N-domain-like"/>
    <property type="match status" value="1"/>
</dbReference>
<dbReference type="HAMAP" id="MF_00503">
    <property type="entry name" value="Ribosomal_bL9"/>
    <property type="match status" value="1"/>
</dbReference>
<keyword evidence="5 7" id="KW-0687">Ribonucleoprotein</keyword>
<dbReference type="Gene3D" id="3.10.430.100">
    <property type="entry name" value="Ribosomal protein L9, C-terminal domain"/>
    <property type="match status" value="1"/>
</dbReference>
<dbReference type="InterPro" id="IPR009027">
    <property type="entry name" value="Ribosomal_bL9/RNase_H1_N"/>
</dbReference>
<evidence type="ECO:0000256" key="3">
    <source>
        <dbReference type="ARBA" id="ARBA00022884"/>
    </source>
</evidence>
<dbReference type="RefSeq" id="WP_209467588.1">
    <property type="nucleotide sequence ID" value="NZ_JAGGLG010000029.1"/>
</dbReference>
<reference evidence="9 10" key="1">
    <citation type="submission" date="2021-03" db="EMBL/GenBank/DDBJ databases">
        <title>Genomic Encyclopedia of Type Strains, Phase IV (KMG-IV): sequencing the most valuable type-strain genomes for metagenomic binning, comparative biology and taxonomic classification.</title>
        <authorList>
            <person name="Goeker M."/>
        </authorList>
    </citation>
    <scope>NUCLEOTIDE SEQUENCE [LARGE SCALE GENOMIC DNA]</scope>
    <source>
        <strain evidence="9 10">DSM 27138</strain>
    </source>
</reference>
<sequence>MKVILKADVKGTGKKGETVEVSDGYARNYLLPRGLAVAASAGALKSIEVERRAQAEKEQRRIAELKALRDQLDGQTIRLPAKCGEGGRLFGSVTNKDVAEAISRHIGKEFDRKVIEISAPIKTLGVHTVELKFGHNINGKVNVEIVPE</sequence>
<gene>
    <name evidence="7" type="primary">rplI</name>
    <name evidence="9" type="ORF">J2Z79_002918</name>
</gene>
<dbReference type="GO" id="GO:0005840">
    <property type="term" value="C:ribosome"/>
    <property type="evidence" value="ECO:0007669"/>
    <property type="project" value="UniProtKB-KW"/>
</dbReference>
<dbReference type="NCBIfam" id="TIGR00158">
    <property type="entry name" value="L9"/>
    <property type="match status" value="1"/>
</dbReference>
<dbReference type="InterPro" id="IPR036935">
    <property type="entry name" value="Ribosomal_bL9_N_sf"/>
</dbReference>
<evidence type="ECO:0000259" key="8">
    <source>
        <dbReference type="PROSITE" id="PS00651"/>
    </source>
</evidence>
<dbReference type="SUPFAM" id="SSF55653">
    <property type="entry name" value="Ribosomal protein L9 C-domain"/>
    <property type="match status" value="1"/>
</dbReference>
<comment type="similarity">
    <text evidence="1 7">Belongs to the bacterial ribosomal protein bL9 family.</text>
</comment>
<dbReference type="PANTHER" id="PTHR21368">
    <property type="entry name" value="50S RIBOSOMAL PROTEIN L9"/>
    <property type="match status" value="1"/>
</dbReference>
<evidence type="ECO:0000256" key="7">
    <source>
        <dbReference type="HAMAP-Rule" id="MF_00503"/>
    </source>
</evidence>
<comment type="function">
    <text evidence="7">Binds to the 23S rRNA.</text>
</comment>
<evidence type="ECO:0000256" key="1">
    <source>
        <dbReference type="ARBA" id="ARBA00010605"/>
    </source>
</evidence>
<feature type="domain" description="Ribosomal protein L9" evidence="8">
    <location>
        <begin position="13"/>
        <end position="40"/>
    </location>
</feature>
<evidence type="ECO:0000256" key="2">
    <source>
        <dbReference type="ARBA" id="ARBA00022730"/>
    </source>
</evidence>
<evidence type="ECO:0000256" key="5">
    <source>
        <dbReference type="ARBA" id="ARBA00023274"/>
    </source>
</evidence>
<dbReference type="Pfam" id="PF01281">
    <property type="entry name" value="Ribosomal_L9_N"/>
    <property type="match status" value="1"/>
</dbReference>
<dbReference type="Pfam" id="PF03948">
    <property type="entry name" value="Ribosomal_L9_C"/>
    <property type="match status" value="1"/>
</dbReference>
<keyword evidence="4 7" id="KW-0689">Ribosomal protein</keyword>
<accession>A0ABS4JVE1</accession>
<evidence type="ECO:0000313" key="10">
    <source>
        <dbReference type="Proteomes" id="UP001519289"/>
    </source>
</evidence>